<dbReference type="AlphaFoldDB" id="A0A147ISL5"/>
<feature type="transmembrane region" description="Helical" evidence="6">
    <location>
        <begin position="402"/>
        <end position="420"/>
    </location>
</feature>
<feature type="transmembrane region" description="Helical" evidence="6">
    <location>
        <begin position="133"/>
        <end position="156"/>
    </location>
</feature>
<feature type="transmembrane region" description="Helical" evidence="6">
    <location>
        <begin position="316"/>
        <end position="339"/>
    </location>
</feature>
<feature type="transmembrane region" description="Helical" evidence="6">
    <location>
        <begin position="97"/>
        <end position="118"/>
    </location>
</feature>
<accession>A0A147ISL5</accession>
<keyword evidence="4 6" id="KW-1133">Transmembrane helix</keyword>
<feature type="transmembrane region" description="Helical" evidence="6">
    <location>
        <begin position="377"/>
        <end position="396"/>
    </location>
</feature>
<protein>
    <recommendedName>
        <fullName evidence="9">Polysaccharide biosynthesis protein C-terminal domain-containing protein</fullName>
    </recommendedName>
</protein>
<feature type="transmembrane region" description="Helical" evidence="6">
    <location>
        <begin position="165"/>
        <end position="186"/>
    </location>
</feature>
<name>A0A147ISL5_9SPHN</name>
<organism evidence="7 8">
    <name type="scientific">Sphingomonas yabuuchiae</name>
    <dbReference type="NCBI Taxonomy" id="172044"/>
    <lineage>
        <taxon>Bacteria</taxon>
        <taxon>Pseudomonadati</taxon>
        <taxon>Pseudomonadota</taxon>
        <taxon>Alphaproteobacteria</taxon>
        <taxon>Sphingomonadales</taxon>
        <taxon>Sphingomonadaceae</taxon>
        <taxon>Sphingomonas</taxon>
    </lineage>
</organism>
<comment type="subcellular location">
    <subcellularLocation>
        <location evidence="1">Cell membrane</location>
        <topology evidence="1">Multi-pass membrane protein</topology>
    </subcellularLocation>
</comment>
<sequence length="435" mass="46484">MLAGFLAQALQYGAGLMLMPFVVSRLTPAQVGIWYVFLAAQSLAAVADFGFQPTLARFFALARSGAQEITRHGLGKTGNGEPNIPLTRALLGAARKLYLALAGGIFLLLAVFGTLYIAELSRKGGLPVQQICGAWLIFALAIAANLYFLWIPAFLLGSGRVVQNYAFLILSRGGFALFGIIIIVAGGRLTGLAIGFLASQLAARAVAWFLLRNTVAAHSRSWNSAETRPVLSAIWPNSSRLGLVGIGAFLISRYNVFLISSSLGLATSAQYAICLQILNGIASVAQLPAQARLSDIVNARVGPDNSNLRKLVISSWAFYWFLFLCSSIFVIAFASPALAHIGSKVSILQTSTFAMLAMVVALEGFHSLNGFIITTRNAVPFVLPALLSGVGVAISASLAVHFGYGVTGVILCQGMVQIAYNNWKWPFMVYQEIKK</sequence>
<feature type="transmembrane region" description="Helical" evidence="6">
    <location>
        <begin position="192"/>
        <end position="211"/>
    </location>
</feature>
<evidence type="ECO:0000256" key="6">
    <source>
        <dbReference type="SAM" id="Phobius"/>
    </source>
</evidence>
<gene>
    <name evidence="7" type="ORF">NS355_09570</name>
</gene>
<feature type="transmembrane region" description="Helical" evidence="6">
    <location>
        <begin position="345"/>
        <end position="365"/>
    </location>
</feature>
<dbReference type="NCBIfam" id="NF041503">
    <property type="entry name" value="WZX_like"/>
    <property type="match status" value="1"/>
</dbReference>
<evidence type="ECO:0000256" key="1">
    <source>
        <dbReference type="ARBA" id="ARBA00004651"/>
    </source>
</evidence>
<dbReference type="PATRIC" id="fig|172044.3.peg.1851"/>
<keyword evidence="2" id="KW-1003">Cell membrane</keyword>
<dbReference type="Proteomes" id="UP000073923">
    <property type="component" value="Unassembled WGS sequence"/>
</dbReference>
<dbReference type="PANTHER" id="PTHR30250">
    <property type="entry name" value="PST FAMILY PREDICTED COLANIC ACID TRANSPORTER"/>
    <property type="match status" value="1"/>
</dbReference>
<evidence type="ECO:0008006" key="9">
    <source>
        <dbReference type="Google" id="ProtNLM"/>
    </source>
</evidence>
<comment type="caution">
    <text evidence="7">The sequence shown here is derived from an EMBL/GenBank/DDBJ whole genome shotgun (WGS) entry which is preliminary data.</text>
</comment>
<evidence type="ECO:0000313" key="7">
    <source>
        <dbReference type="EMBL" id="KTT98271.1"/>
    </source>
</evidence>
<dbReference type="PANTHER" id="PTHR30250:SF26">
    <property type="entry name" value="PSMA PROTEIN"/>
    <property type="match status" value="1"/>
</dbReference>
<dbReference type="GO" id="GO:0005886">
    <property type="term" value="C:plasma membrane"/>
    <property type="evidence" value="ECO:0007669"/>
    <property type="project" value="UniProtKB-SubCell"/>
</dbReference>
<dbReference type="InterPro" id="IPR050833">
    <property type="entry name" value="Poly_Biosynth_Transport"/>
</dbReference>
<evidence type="ECO:0000313" key="8">
    <source>
        <dbReference type="Proteomes" id="UP000073923"/>
    </source>
</evidence>
<evidence type="ECO:0000256" key="5">
    <source>
        <dbReference type="ARBA" id="ARBA00023136"/>
    </source>
</evidence>
<evidence type="ECO:0000256" key="3">
    <source>
        <dbReference type="ARBA" id="ARBA00022692"/>
    </source>
</evidence>
<evidence type="ECO:0000256" key="4">
    <source>
        <dbReference type="ARBA" id="ARBA00022989"/>
    </source>
</evidence>
<proteinExistence type="predicted"/>
<dbReference type="InterPro" id="IPR048122">
    <property type="entry name" value="WZX-like"/>
</dbReference>
<dbReference type="EMBL" id="LDTF01000047">
    <property type="protein sequence ID" value="KTT98271.1"/>
    <property type="molecule type" value="Genomic_DNA"/>
</dbReference>
<reference evidence="7 8" key="1">
    <citation type="journal article" date="2016" name="Front. Microbiol.">
        <title>Genomic Resource of Rice Seed Associated Bacteria.</title>
        <authorList>
            <person name="Midha S."/>
            <person name="Bansal K."/>
            <person name="Sharma S."/>
            <person name="Kumar N."/>
            <person name="Patil P.P."/>
            <person name="Chaudhry V."/>
            <person name="Patil P.B."/>
        </authorList>
    </citation>
    <scope>NUCLEOTIDE SEQUENCE [LARGE SCALE GENOMIC DNA]</scope>
    <source>
        <strain evidence="7 8">NS355</strain>
    </source>
</reference>
<keyword evidence="3 6" id="KW-0812">Transmembrane</keyword>
<evidence type="ECO:0000256" key="2">
    <source>
        <dbReference type="ARBA" id="ARBA00022475"/>
    </source>
</evidence>
<keyword evidence="5 6" id="KW-0472">Membrane</keyword>